<dbReference type="InterPro" id="IPR045042">
    <property type="entry name" value="YnaI-like"/>
</dbReference>
<dbReference type="Pfam" id="PF25237">
    <property type="entry name" value="MSL2_3"/>
    <property type="match status" value="1"/>
</dbReference>
<keyword evidence="6" id="KW-1185">Reference proteome</keyword>
<proteinExistence type="inferred from homology"/>
<keyword evidence="3" id="KW-0472">Membrane</keyword>
<keyword evidence="3" id="KW-1133">Transmembrane helix</keyword>
<dbReference type="Gene3D" id="1.10.287.1260">
    <property type="match status" value="1"/>
</dbReference>
<comment type="caution">
    <text evidence="5">The sequence shown here is derived from an EMBL/GenBank/DDBJ whole genome shotgun (WGS) entry which is preliminary data.</text>
</comment>
<organism evidence="5 6">
    <name type="scientific">Coptis chinensis</name>
    <dbReference type="NCBI Taxonomy" id="261450"/>
    <lineage>
        <taxon>Eukaryota</taxon>
        <taxon>Viridiplantae</taxon>
        <taxon>Streptophyta</taxon>
        <taxon>Embryophyta</taxon>
        <taxon>Tracheophyta</taxon>
        <taxon>Spermatophyta</taxon>
        <taxon>Magnoliopsida</taxon>
        <taxon>Ranunculales</taxon>
        <taxon>Ranunculaceae</taxon>
        <taxon>Coptidoideae</taxon>
        <taxon>Coptis</taxon>
    </lineage>
</organism>
<dbReference type="AlphaFoldDB" id="A0A835M1H7"/>
<evidence type="ECO:0000259" key="4">
    <source>
        <dbReference type="Pfam" id="PF25237"/>
    </source>
</evidence>
<dbReference type="Proteomes" id="UP000631114">
    <property type="component" value="Unassembled WGS sequence"/>
</dbReference>
<comment type="subcellular location">
    <subcellularLocation>
        <location evidence="1">Membrane</location>
        <topology evidence="1">Multi-pass membrane protein</topology>
    </subcellularLocation>
</comment>
<evidence type="ECO:0000256" key="2">
    <source>
        <dbReference type="ARBA" id="ARBA00008017"/>
    </source>
</evidence>
<sequence length="222" mass="24843">MFSSAILSLIPGQANEIPILKTAVTAVSRYCSFSKLYWRSQESLYYFCFLDGVCCWFSLFYTCHVTCMVAVLLYYGWSQQSASFAFVVWGLAPFLRHSRNIFLCGSTCLQVSIIRSCNCENNIYLCLFIPSARQSSISLSTVLAFAYCLLSLIQQTQKFFIETNDSNDTRNMGFQFAGKAVYTAVWVAAVSLFMELLGFSTQKWLTAGGLGTVLLTLAGREV</sequence>
<evidence type="ECO:0000256" key="3">
    <source>
        <dbReference type="SAM" id="Phobius"/>
    </source>
</evidence>
<feature type="transmembrane region" description="Helical" evidence="3">
    <location>
        <begin position="176"/>
        <end position="197"/>
    </location>
</feature>
<evidence type="ECO:0000256" key="1">
    <source>
        <dbReference type="ARBA" id="ARBA00004141"/>
    </source>
</evidence>
<feature type="transmembrane region" description="Helical" evidence="3">
    <location>
        <begin position="137"/>
        <end position="156"/>
    </location>
</feature>
<reference evidence="5 6" key="1">
    <citation type="submission" date="2020-10" db="EMBL/GenBank/DDBJ databases">
        <title>The Coptis chinensis genome and diversification of protoberbering-type alkaloids.</title>
        <authorList>
            <person name="Wang B."/>
            <person name="Shu S."/>
            <person name="Song C."/>
            <person name="Liu Y."/>
        </authorList>
    </citation>
    <scope>NUCLEOTIDE SEQUENCE [LARGE SCALE GENOMIC DNA]</scope>
    <source>
        <strain evidence="5">HL-2020</strain>
        <tissue evidence="5">Leaf</tissue>
    </source>
</reference>
<dbReference type="PANTHER" id="PTHR43634:SF2">
    <property type="entry name" value="LOW CONDUCTANCE MECHANOSENSITIVE CHANNEL YNAI"/>
    <property type="match status" value="1"/>
</dbReference>
<feature type="domain" description="Mechanosensitive channel protein 2/3 transmembrane" evidence="4">
    <location>
        <begin position="138"/>
        <end position="220"/>
    </location>
</feature>
<comment type="similarity">
    <text evidence="2">Belongs to the MscS (TC 1.A.23) family.</text>
</comment>
<dbReference type="EMBL" id="JADFTS010000003">
    <property type="protein sequence ID" value="KAF9612922.1"/>
    <property type="molecule type" value="Genomic_DNA"/>
</dbReference>
<keyword evidence="3" id="KW-0812">Transmembrane</keyword>
<evidence type="ECO:0000313" key="5">
    <source>
        <dbReference type="EMBL" id="KAF9612922.1"/>
    </source>
</evidence>
<evidence type="ECO:0000313" key="6">
    <source>
        <dbReference type="Proteomes" id="UP000631114"/>
    </source>
</evidence>
<dbReference type="PANTHER" id="PTHR43634">
    <property type="entry name" value="OW CONDUCTANCE MECHANOSENSITIVE CHANNEL"/>
    <property type="match status" value="1"/>
</dbReference>
<feature type="transmembrane region" description="Helical" evidence="3">
    <location>
        <begin position="44"/>
        <end position="75"/>
    </location>
</feature>
<dbReference type="OrthoDB" id="1936684at2759"/>
<protein>
    <recommendedName>
        <fullName evidence="4">Mechanosensitive channel protein 2/3 transmembrane domain-containing protein</fullName>
    </recommendedName>
</protein>
<dbReference type="GO" id="GO:0016020">
    <property type="term" value="C:membrane"/>
    <property type="evidence" value="ECO:0007669"/>
    <property type="project" value="UniProtKB-SubCell"/>
</dbReference>
<dbReference type="InterPro" id="IPR057483">
    <property type="entry name" value="MSL2/3_TM_dom"/>
</dbReference>
<gene>
    <name evidence="5" type="ORF">IFM89_004338</name>
</gene>
<accession>A0A835M1H7</accession>
<name>A0A835M1H7_9MAGN</name>